<comment type="caution">
    <text evidence="4">The sequence shown here is derived from an EMBL/GenBank/DDBJ whole genome shotgun (WGS) entry which is preliminary data.</text>
</comment>
<gene>
    <name evidence="4" type="ORF">AACH06_14565</name>
</gene>
<dbReference type="SUPFAM" id="SSF81324">
    <property type="entry name" value="Voltage-gated potassium channels"/>
    <property type="match status" value="1"/>
</dbReference>
<dbReference type="EMBL" id="JBBUTG010000008">
    <property type="protein sequence ID" value="MEK8032046.1"/>
    <property type="molecule type" value="Genomic_DNA"/>
</dbReference>
<feature type="transmembrane region" description="Helical" evidence="2">
    <location>
        <begin position="206"/>
        <end position="227"/>
    </location>
</feature>
<keyword evidence="2" id="KW-0472">Membrane</keyword>
<accession>A0ABU9BQ99</accession>
<evidence type="ECO:0000256" key="1">
    <source>
        <dbReference type="SAM" id="MobiDB-lite"/>
    </source>
</evidence>
<evidence type="ECO:0000256" key="2">
    <source>
        <dbReference type="SAM" id="Phobius"/>
    </source>
</evidence>
<dbReference type="Pfam" id="PF07885">
    <property type="entry name" value="Ion_trans_2"/>
    <property type="match status" value="1"/>
</dbReference>
<proteinExistence type="predicted"/>
<evidence type="ECO:0000313" key="5">
    <source>
        <dbReference type="Proteomes" id="UP001371218"/>
    </source>
</evidence>
<organism evidence="4 5">
    <name type="scientific">Ideonella lacteola</name>
    <dbReference type="NCBI Taxonomy" id="2984193"/>
    <lineage>
        <taxon>Bacteria</taxon>
        <taxon>Pseudomonadati</taxon>
        <taxon>Pseudomonadota</taxon>
        <taxon>Betaproteobacteria</taxon>
        <taxon>Burkholderiales</taxon>
        <taxon>Sphaerotilaceae</taxon>
        <taxon>Ideonella</taxon>
    </lineage>
</organism>
<dbReference type="RefSeq" id="WP_341426458.1">
    <property type="nucleotide sequence ID" value="NZ_JBBUTG010000008.1"/>
</dbReference>
<feature type="transmembrane region" description="Helical" evidence="2">
    <location>
        <begin position="36"/>
        <end position="54"/>
    </location>
</feature>
<sequence>MKWQGLALDTRAFTQTSWHWLHVPRSDTRAGRRERLWRWPVLLALLVTIPAFYAELLLASPPRWAAWAYVLASATVALALYQVSRLTGHPVSHLQKNPLDLLLIGGMAAAAALPPSSDSSWALGFRLVLAFMTLWRMIWSLRHLITRGGLGHLMIISVLVLGACGVGFWWIEPTTPDLGSGLWLAFTTAATVGYGDLVPTTPAARIFAVFVVLLGYGVLTLVTAAIASRWVESGERRIEQEFLHDMRREIAALRQELAAIRAHLPAGTASAVVSSPPASERESVRLDLQQTVEDE</sequence>
<dbReference type="Gene3D" id="1.10.287.70">
    <property type="match status" value="1"/>
</dbReference>
<keyword evidence="2" id="KW-1133">Transmembrane helix</keyword>
<keyword evidence="2" id="KW-0812">Transmembrane</keyword>
<dbReference type="Proteomes" id="UP001371218">
    <property type="component" value="Unassembled WGS sequence"/>
</dbReference>
<feature type="region of interest" description="Disordered" evidence="1">
    <location>
        <begin position="270"/>
        <end position="295"/>
    </location>
</feature>
<evidence type="ECO:0000313" key="4">
    <source>
        <dbReference type="EMBL" id="MEK8032046.1"/>
    </source>
</evidence>
<keyword evidence="4" id="KW-0407">Ion channel</keyword>
<feature type="transmembrane region" description="Helical" evidence="2">
    <location>
        <begin position="150"/>
        <end position="171"/>
    </location>
</feature>
<keyword evidence="5" id="KW-1185">Reference proteome</keyword>
<keyword evidence="4" id="KW-0813">Transport</keyword>
<feature type="transmembrane region" description="Helical" evidence="2">
    <location>
        <begin position="66"/>
        <end position="86"/>
    </location>
</feature>
<dbReference type="InterPro" id="IPR013099">
    <property type="entry name" value="K_chnl_dom"/>
</dbReference>
<name>A0ABU9BQ99_9BURK</name>
<keyword evidence="4" id="KW-0406">Ion transport</keyword>
<reference evidence="4 5" key="1">
    <citation type="submission" date="2024-04" db="EMBL/GenBank/DDBJ databases">
        <title>Novel species of the genus Ideonella isolated from streams.</title>
        <authorList>
            <person name="Lu H."/>
        </authorList>
    </citation>
    <scope>NUCLEOTIDE SEQUENCE [LARGE SCALE GENOMIC DNA]</scope>
    <source>
        <strain evidence="4 5">DXS29W</strain>
    </source>
</reference>
<feature type="domain" description="Potassium channel" evidence="3">
    <location>
        <begin position="157"/>
        <end position="229"/>
    </location>
</feature>
<dbReference type="GO" id="GO:0034220">
    <property type="term" value="P:monoatomic ion transmembrane transport"/>
    <property type="evidence" value="ECO:0007669"/>
    <property type="project" value="UniProtKB-KW"/>
</dbReference>
<protein>
    <submittedName>
        <fullName evidence="4">Potassium channel family protein</fullName>
    </submittedName>
</protein>
<evidence type="ECO:0000259" key="3">
    <source>
        <dbReference type="Pfam" id="PF07885"/>
    </source>
</evidence>